<evidence type="ECO:0000256" key="1">
    <source>
        <dbReference type="SAM" id="Phobius"/>
    </source>
</evidence>
<dbReference type="AlphaFoldDB" id="A0A371DYQ5"/>
<evidence type="ECO:0000313" key="2">
    <source>
        <dbReference type="EMBL" id="RDX57669.1"/>
    </source>
</evidence>
<dbReference type="EMBL" id="QJKJ01018352">
    <property type="protein sequence ID" value="RDX57669.1"/>
    <property type="molecule type" value="Genomic_DNA"/>
</dbReference>
<feature type="transmembrane region" description="Helical" evidence="1">
    <location>
        <begin position="48"/>
        <end position="73"/>
    </location>
</feature>
<feature type="non-terminal residue" evidence="2">
    <location>
        <position position="1"/>
    </location>
</feature>
<accession>A0A371DYQ5</accession>
<name>A0A371DYQ5_MUCPR</name>
<protein>
    <submittedName>
        <fullName evidence="2">Uncharacterized protein</fullName>
    </submittedName>
</protein>
<evidence type="ECO:0000313" key="3">
    <source>
        <dbReference type="Proteomes" id="UP000257109"/>
    </source>
</evidence>
<keyword evidence="1" id="KW-0472">Membrane</keyword>
<reference evidence="2" key="1">
    <citation type="submission" date="2018-05" db="EMBL/GenBank/DDBJ databases">
        <title>Draft genome of Mucuna pruriens seed.</title>
        <authorList>
            <person name="Nnadi N.E."/>
            <person name="Vos R."/>
            <person name="Hasami M.H."/>
            <person name="Devisetty U.K."/>
            <person name="Aguiy J.C."/>
        </authorList>
    </citation>
    <scope>NUCLEOTIDE SEQUENCE [LARGE SCALE GENOMIC DNA]</scope>
    <source>
        <strain evidence="2">JCA_2017</strain>
    </source>
</reference>
<keyword evidence="3" id="KW-1185">Reference proteome</keyword>
<proteinExistence type="predicted"/>
<sequence length="118" mass="13553">MDILKVFIDEVKRQLDKIIKIVKTLQQNGAIEMRNHTLMDIVRSMLNYSIVLLSFWMLALNLLHISLTSFLGCSIEVKMYNSYENKSNARIINGVIIGYSKDKGETSNVIGIEIFRDI</sequence>
<keyword evidence="1" id="KW-0812">Transmembrane</keyword>
<keyword evidence="1" id="KW-1133">Transmembrane helix</keyword>
<dbReference type="Proteomes" id="UP000257109">
    <property type="component" value="Unassembled WGS sequence"/>
</dbReference>
<gene>
    <name evidence="2" type="ORF">CR513_63071</name>
</gene>
<comment type="caution">
    <text evidence="2">The sequence shown here is derived from an EMBL/GenBank/DDBJ whole genome shotgun (WGS) entry which is preliminary data.</text>
</comment>
<organism evidence="2 3">
    <name type="scientific">Mucuna pruriens</name>
    <name type="common">Velvet bean</name>
    <name type="synonym">Dolichos pruriens</name>
    <dbReference type="NCBI Taxonomy" id="157652"/>
    <lineage>
        <taxon>Eukaryota</taxon>
        <taxon>Viridiplantae</taxon>
        <taxon>Streptophyta</taxon>
        <taxon>Embryophyta</taxon>
        <taxon>Tracheophyta</taxon>
        <taxon>Spermatophyta</taxon>
        <taxon>Magnoliopsida</taxon>
        <taxon>eudicotyledons</taxon>
        <taxon>Gunneridae</taxon>
        <taxon>Pentapetalae</taxon>
        <taxon>rosids</taxon>
        <taxon>fabids</taxon>
        <taxon>Fabales</taxon>
        <taxon>Fabaceae</taxon>
        <taxon>Papilionoideae</taxon>
        <taxon>50 kb inversion clade</taxon>
        <taxon>NPAAA clade</taxon>
        <taxon>indigoferoid/millettioid clade</taxon>
        <taxon>Phaseoleae</taxon>
        <taxon>Mucuna</taxon>
    </lineage>
</organism>